<dbReference type="EMBL" id="MAYS01000119">
    <property type="protein sequence ID" value="OFC63205.1"/>
    <property type="molecule type" value="Genomic_DNA"/>
</dbReference>
<gene>
    <name evidence="2" type="ORF">ACZ87_01601</name>
    <name evidence="1" type="ORF">BBW68_06295</name>
</gene>
<dbReference type="RefSeq" id="WP_070134041.1">
    <property type="nucleotide sequence ID" value="NZ_LJAM02000126.1"/>
</dbReference>
<name>A0A1E7Z3I2_9GAMM</name>
<organism evidence="1 3">
    <name type="scientific">Candidatus Erwinia dacicola</name>
    <dbReference type="NCBI Taxonomy" id="252393"/>
    <lineage>
        <taxon>Bacteria</taxon>
        <taxon>Pseudomonadati</taxon>
        <taxon>Pseudomonadota</taxon>
        <taxon>Gammaproteobacteria</taxon>
        <taxon>Enterobacterales</taxon>
        <taxon>Erwiniaceae</taxon>
        <taxon>Erwinia</taxon>
    </lineage>
</organism>
<dbReference type="OrthoDB" id="7063687at2"/>
<comment type="caution">
    <text evidence="1">The sequence shown here is derived from an EMBL/GenBank/DDBJ whole genome shotgun (WGS) entry which is preliminary data.</text>
</comment>
<dbReference type="EMBL" id="LJAM02000126">
    <property type="protein sequence ID" value="RAP71578.1"/>
    <property type="molecule type" value="Genomic_DNA"/>
</dbReference>
<evidence type="ECO:0000313" key="1">
    <source>
        <dbReference type="EMBL" id="OFC63205.1"/>
    </source>
</evidence>
<dbReference type="Proteomes" id="UP000243534">
    <property type="component" value="Unassembled WGS sequence"/>
</dbReference>
<keyword evidence="4" id="KW-1185">Reference proteome</keyword>
<proteinExistence type="predicted"/>
<evidence type="ECO:0000313" key="3">
    <source>
        <dbReference type="Proteomes" id="UP000243534"/>
    </source>
</evidence>
<dbReference type="Proteomes" id="UP000244334">
    <property type="component" value="Unassembled WGS sequence"/>
</dbReference>
<dbReference type="AlphaFoldDB" id="A0A1E7Z3I2"/>
<protein>
    <submittedName>
        <fullName evidence="2">Putative relaxosome component</fullName>
    </submittedName>
</protein>
<evidence type="ECO:0000313" key="4">
    <source>
        <dbReference type="Proteomes" id="UP000244334"/>
    </source>
</evidence>
<dbReference type="Pfam" id="PF21983">
    <property type="entry name" value="NikA-like"/>
    <property type="match status" value="1"/>
</dbReference>
<evidence type="ECO:0000313" key="2">
    <source>
        <dbReference type="EMBL" id="RAP71578.1"/>
    </source>
</evidence>
<reference evidence="1 3" key="1">
    <citation type="submission" date="2016-07" db="EMBL/GenBank/DDBJ databases">
        <authorList>
            <person name="Yuval B."/>
        </authorList>
    </citation>
    <scope>NUCLEOTIDE SEQUENCE [LARGE SCALE GENOMIC DNA]</scope>
    <source>
        <strain evidence="1 3">IL</strain>
    </source>
</reference>
<reference evidence="2 4" key="2">
    <citation type="submission" date="2018-04" db="EMBL/GenBank/DDBJ databases">
        <title>Genomes of the Obligate Erwinia dacicola and Facultative Enterobacter sp. OLF Endosymbionts of the Olive Fruit fly, Bactrocera oleae.</title>
        <authorList>
            <person name="Estes A.M."/>
            <person name="Hearn D.J."/>
            <person name="Agarwal S."/>
            <person name="Pierson E.A."/>
            <person name="Dunning-Hotopp J.C."/>
        </authorList>
    </citation>
    <scope>NUCLEOTIDE SEQUENCE [LARGE SCALE GENOMIC DNA]</scope>
    <source>
        <strain evidence="2 4">Oroville</strain>
    </source>
</reference>
<sequence>MAAKHKKEIVVSLRITPDEFSPFEKQIKESQLSRSAFFIKLVLDKQGSINIEVKDTRQLLYLFNKSSNNINQLALKVNVAHKNGTISDRKYTLFLNAILNIEALIKKAVEDAD</sequence>
<accession>A0A1E7Z3I2</accession>
<dbReference type="InterPro" id="IPR053842">
    <property type="entry name" value="NikA-like"/>
</dbReference>